<feature type="compositionally biased region" description="Polar residues" evidence="1">
    <location>
        <begin position="184"/>
        <end position="193"/>
    </location>
</feature>
<dbReference type="Proteomes" id="UP000565724">
    <property type="component" value="Unassembled WGS sequence"/>
</dbReference>
<dbReference type="RefSeq" id="WP_175349347.1">
    <property type="nucleotide sequence ID" value="NZ_JABMCI010000070.1"/>
</dbReference>
<feature type="region of interest" description="Disordered" evidence="1">
    <location>
        <begin position="164"/>
        <end position="193"/>
    </location>
</feature>
<keyword evidence="3" id="KW-1185">Reference proteome</keyword>
<gene>
    <name evidence="2" type="ORF">HP550_19700</name>
</gene>
<accession>A0A7Y6DZX0</accession>
<sequence>MIRADSTLLDLHARAVEAATAVLTRYWPEGTVPLDVDVLAARMGIEVVVGRPEGGAAVSAVRDEHGARVVLAATLHPSVRSALLARAIGHLSRAGTPSASDAVGDEFTKSFVSALRIPETALETLQRDKVSWPEIDDRLGVPRNAAQDQQRLYWALWRRRIRRASRRRSAPWKRPPVPGGPSPRTRSQGRSEA</sequence>
<dbReference type="EMBL" id="JABMCI010000070">
    <property type="protein sequence ID" value="NUU19479.1"/>
    <property type="molecule type" value="Genomic_DNA"/>
</dbReference>
<evidence type="ECO:0000313" key="2">
    <source>
        <dbReference type="EMBL" id="NUU19479.1"/>
    </source>
</evidence>
<proteinExistence type="predicted"/>
<dbReference type="AlphaFoldDB" id="A0A7Y6DZX0"/>
<evidence type="ECO:0000313" key="3">
    <source>
        <dbReference type="Proteomes" id="UP000565724"/>
    </source>
</evidence>
<name>A0A7Y6DZX0_9CELL</name>
<evidence type="ECO:0008006" key="4">
    <source>
        <dbReference type="Google" id="ProtNLM"/>
    </source>
</evidence>
<reference evidence="2 3" key="1">
    <citation type="submission" date="2020-05" db="EMBL/GenBank/DDBJ databases">
        <title>Genome Sequencing of Type Strains.</title>
        <authorList>
            <person name="Lemaire J.F."/>
            <person name="Inderbitzin P."/>
            <person name="Gregorio O.A."/>
            <person name="Collins S.B."/>
            <person name="Wespe N."/>
            <person name="Knight-Connoni V."/>
        </authorList>
    </citation>
    <scope>NUCLEOTIDE SEQUENCE [LARGE SCALE GENOMIC DNA]</scope>
    <source>
        <strain evidence="2 3">ATCC 25174</strain>
    </source>
</reference>
<comment type="caution">
    <text evidence="2">The sequence shown here is derived from an EMBL/GenBank/DDBJ whole genome shotgun (WGS) entry which is preliminary data.</text>
</comment>
<organism evidence="2 3">
    <name type="scientific">Cellulomonas humilata</name>
    <dbReference type="NCBI Taxonomy" id="144055"/>
    <lineage>
        <taxon>Bacteria</taxon>
        <taxon>Bacillati</taxon>
        <taxon>Actinomycetota</taxon>
        <taxon>Actinomycetes</taxon>
        <taxon>Micrococcales</taxon>
        <taxon>Cellulomonadaceae</taxon>
        <taxon>Cellulomonas</taxon>
    </lineage>
</organism>
<evidence type="ECO:0000256" key="1">
    <source>
        <dbReference type="SAM" id="MobiDB-lite"/>
    </source>
</evidence>
<protein>
    <recommendedName>
        <fullName evidence="4">IrrE N-terminal-like domain-containing protein</fullName>
    </recommendedName>
</protein>